<dbReference type="Proteomes" id="UP000198928">
    <property type="component" value="Unassembled WGS sequence"/>
</dbReference>
<sequence>MTRLTKFLTALTAAIAIVGVGSAPALAENHLPGPLPSQPAGN</sequence>
<keyword evidence="2" id="KW-1185">Reference proteome</keyword>
<protein>
    <submittedName>
        <fullName evidence="1">Uncharacterized protein</fullName>
    </submittedName>
</protein>
<proteinExistence type="predicted"/>
<evidence type="ECO:0000313" key="2">
    <source>
        <dbReference type="Proteomes" id="UP000198928"/>
    </source>
</evidence>
<accession>A0A1I3U3U6</accession>
<organism evidence="1 2">
    <name type="scientific">Streptomyces pini</name>
    <dbReference type="NCBI Taxonomy" id="1520580"/>
    <lineage>
        <taxon>Bacteria</taxon>
        <taxon>Bacillati</taxon>
        <taxon>Actinomycetota</taxon>
        <taxon>Actinomycetes</taxon>
        <taxon>Kitasatosporales</taxon>
        <taxon>Streptomycetaceae</taxon>
        <taxon>Streptomyces</taxon>
    </lineage>
</organism>
<dbReference type="EMBL" id="FOSG01000001">
    <property type="protein sequence ID" value="SFJ77209.1"/>
    <property type="molecule type" value="Genomic_DNA"/>
</dbReference>
<evidence type="ECO:0000313" key="1">
    <source>
        <dbReference type="EMBL" id="SFJ77209.1"/>
    </source>
</evidence>
<dbReference type="AlphaFoldDB" id="A0A1I3U3U6"/>
<gene>
    <name evidence="1" type="ORF">SAMN05192584_101250</name>
</gene>
<name>A0A1I3U3U6_9ACTN</name>
<reference evidence="2" key="1">
    <citation type="submission" date="2016-10" db="EMBL/GenBank/DDBJ databases">
        <authorList>
            <person name="Varghese N."/>
            <person name="Submissions S."/>
        </authorList>
    </citation>
    <scope>NUCLEOTIDE SEQUENCE [LARGE SCALE GENOMIC DNA]</scope>
    <source>
        <strain evidence="2">PL19</strain>
    </source>
</reference>